<dbReference type="Proteomes" id="UP000660729">
    <property type="component" value="Unassembled WGS sequence"/>
</dbReference>
<dbReference type="PANTHER" id="PTHR12110:SF38">
    <property type="entry name" value="DIOXYGENASE, PUTATIVE (AFU_ORTHOLOGUE AFUA_6G00240)-RELATED"/>
    <property type="match status" value="1"/>
</dbReference>
<keyword evidence="3" id="KW-1185">Reference proteome</keyword>
<name>A0A8H6VTN1_9PEZI</name>
<evidence type="ECO:0000313" key="2">
    <source>
        <dbReference type="EMBL" id="KAF7198395.1"/>
    </source>
</evidence>
<dbReference type="InterPro" id="IPR013022">
    <property type="entry name" value="Xyl_isomerase-like_TIM-brl"/>
</dbReference>
<evidence type="ECO:0000259" key="1">
    <source>
        <dbReference type="Pfam" id="PF01261"/>
    </source>
</evidence>
<reference evidence="2" key="1">
    <citation type="submission" date="2020-04" db="EMBL/GenBank/DDBJ databases">
        <title>Draft genome resource of the tomato pathogen Pseudocercospora fuligena.</title>
        <authorList>
            <person name="Zaccaron A."/>
        </authorList>
    </citation>
    <scope>NUCLEOTIDE SEQUENCE</scope>
    <source>
        <strain evidence="2">PF001</strain>
    </source>
</reference>
<sequence>MDKHKLASSTVSLGWHDAHTLPLKLQAAKSSGFKSVEVVHGDLEKEADRLGLSHNDCAIKIRQHCDELGLKVISIAPFENYEGSPSPLAQRLRKAFEWIHIARVLGADIVQVPASFDHKSLAVSEDQIIEELRHLADAGLPKEGTDEVTIIIAYEPMSWSVRSNTWQHALDLKHRVSRPNFKLCLDTYHILTKLWADCTMPDGKIPGGGQALKLSLYETLRLMQPEDVALVQLSDAERMQPPISHHGLRSMGKHYAWHWSGVGRIFPLEAEHGAYLPMLDITRTWLIDLGWSGWVSMEIFHKSMDEEERGPQYWAGRGMNSWERLRKTLAKTELTGSRL</sequence>
<dbReference type="PANTHER" id="PTHR12110">
    <property type="entry name" value="HYDROXYPYRUVATE ISOMERASE"/>
    <property type="match status" value="1"/>
</dbReference>
<organism evidence="2 3">
    <name type="scientific">Pseudocercospora fuligena</name>
    <dbReference type="NCBI Taxonomy" id="685502"/>
    <lineage>
        <taxon>Eukaryota</taxon>
        <taxon>Fungi</taxon>
        <taxon>Dikarya</taxon>
        <taxon>Ascomycota</taxon>
        <taxon>Pezizomycotina</taxon>
        <taxon>Dothideomycetes</taxon>
        <taxon>Dothideomycetidae</taxon>
        <taxon>Mycosphaerellales</taxon>
        <taxon>Mycosphaerellaceae</taxon>
        <taxon>Pseudocercospora</taxon>
    </lineage>
</organism>
<dbReference type="Pfam" id="PF01261">
    <property type="entry name" value="AP_endonuc_2"/>
    <property type="match status" value="1"/>
</dbReference>
<dbReference type="OrthoDB" id="5360893at2759"/>
<dbReference type="SUPFAM" id="SSF51658">
    <property type="entry name" value="Xylose isomerase-like"/>
    <property type="match status" value="1"/>
</dbReference>
<dbReference type="Gene3D" id="3.20.20.150">
    <property type="entry name" value="Divalent-metal-dependent TIM barrel enzymes"/>
    <property type="match status" value="1"/>
</dbReference>
<protein>
    <submittedName>
        <fullName evidence="2">3-dehydroshikimate dehydratase</fullName>
    </submittedName>
</protein>
<comment type="caution">
    <text evidence="2">The sequence shown here is derived from an EMBL/GenBank/DDBJ whole genome shotgun (WGS) entry which is preliminary data.</text>
</comment>
<evidence type="ECO:0000313" key="3">
    <source>
        <dbReference type="Proteomes" id="UP000660729"/>
    </source>
</evidence>
<gene>
    <name evidence="2" type="ORF">HII31_00134</name>
</gene>
<dbReference type="EMBL" id="JABCIY010000001">
    <property type="protein sequence ID" value="KAF7198395.1"/>
    <property type="molecule type" value="Genomic_DNA"/>
</dbReference>
<accession>A0A8H6VTN1</accession>
<proteinExistence type="predicted"/>
<dbReference type="AlphaFoldDB" id="A0A8H6VTN1"/>
<dbReference type="InterPro" id="IPR050312">
    <property type="entry name" value="IolE/XylAMocC-like"/>
</dbReference>
<dbReference type="InterPro" id="IPR036237">
    <property type="entry name" value="Xyl_isomerase-like_sf"/>
</dbReference>
<feature type="domain" description="Xylose isomerase-like TIM barrel" evidence="1">
    <location>
        <begin position="25"/>
        <end position="310"/>
    </location>
</feature>